<dbReference type="Gene3D" id="3.40.190.290">
    <property type="match status" value="1"/>
</dbReference>
<proteinExistence type="inferred from homology"/>
<dbReference type="EMBL" id="JXIQ01000096">
    <property type="protein sequence ID" value="KIY21745.1"/>
    <property type="molecule type" value="Genomic_DNA"/>
</dbReference>
<accession>A0A0D6Z8T9</accession>
<evidence type="ECO:0000313" key="7">
    <source>
        <dbReference type="Proteomes" id="UP000032512"/>
    </source>
</evidence>
<protein>
    <recommendedName>
        <fullName evidence="5">HTH lysR-type domain-containing protein</fullName>
    </recommendedName>
</protein>
<dbReference type="Pfam" id="PF00126">
    <property type="entry name" value="HTH_1"/>
    <property type="match status" value="1"/>
</dbReference>
<name>A0A0D6Z8T9_9BACI</name>
<comment type="similarity">
    <text evidence="1">Belongs to the LysR transcriptional regulatory family.</text>
</comment>
<dbReference type="PATRIC" id="fig|285983.3.peg.1215"/>
<dbReference type="RefSeq" id="WP_044394194.1">
    <property type="nucleotide sequence ID" value="NZ_JXIQ01000096.1"/>
</dbReference>
<dbReference type="AlphaFoldDB" id="A0A0D6Z8T9"/>
<evidence type="ECO:0000313" key="6">
    <source>
        <dbReference type="EMBL" id="KIY21745.1"/>
    </source>
</evidence>
<dbReference type="GO" id="GO:0003700">
    <property type="term" value="F:DNA-binding transcription factor activity"/>
    <property type="evidence" value="ECO:0007669"/>
    <property type="project" value="InterPro"/>
</dbReference>
<dbReference type="InterPro" id="IPR036388">
    <property type="entry name" value="WH-like_DNA-bd_sf"/>
</dbReference>
<feature type="domain" description="HTH lysR-type" evidence="5">
    <location>
        <begin position="1"/>
        <end position="58"/>
    </location>
</feature>
<dbReference type="InterPro" id="IPR000847">
    <property type="entry name" value="LysR_HTH_N"/>
</dbReference>
<dbReference type="PANTHER" id="PTHR30126">
    <property type="entry name" value="HTH-TYPE TRANSCRIPTIONAL REGULATOR"/>
    <property type="match status" value="1"/>
</dbReference>
<keyword evidence="4" id="KW-0804">Transcription</keyword>
<dbReference type="SUPFAM" id="SSF46785">
    <property type="entry name" value="Winged helix' DNA-binding domain"/>
    <property type="match status" value="1"/>
</dbReference>
<keyword evidence="2" id="KW-0805">Transcription regulation</keyword>
<gene>
    <name evidence="6" type="ORF">UB32_12275</name>
</gene>
<dbReference type="Pfam" id="PF03466">
    <property type="entry name" value="LysR_substrate"/>
    <property type="match status" value="1"/>
</dbReference>
<evidence type="ECO:0000259" key="5">
    <source>
        <dbReference type="PROSITE" id="PS50931"/>
    </source>
</evidence>
<evidence type="ECO:0000256" key="2">
    <source>
        <dbReference type="ARBA" id="ARBA00023015"/>
    </source>
</evidence>
<keyword evidence="7" id="KW-1185">Reference proteome</keyword>
<dbReference type="SUPFAM" id="SSF53850">
    <property type="entry name" value="Periplasmic binding protein-like II"/>
    <property type="match status" value="1"/>
</dbReference>
<evidence type="ECO:0000256" key="4">
    <source>
        <dbReference type="ARBA" id="ARBA00023163"/>
    </source>
</evidence>
<reference evidence="6 7" key="1">
    <citation type="submission" date="2015-01" db="EMBL/GenBank/DDBJ databases">
        <title>Draft genome sequences of the supercritical CO2 tolerant bacteria Bacillus subterraneus MITOT1 and Bacillus cereus MIT0214.</title>
        <authorList>
            <person name="Peet K.C."/>
            <person name="Thompson J.R."/>
        </authorList>
    </citation>
    <scope>NUCLEOTIDE SEQUENCE [LARGE SCALE GENOMIC DNA]</scope>
    <source>
        <strain evidence="6 7">MITOT1</strain>
    </source>
</reference>
<dbReference type="InterPro" id="IPR036390">
    <property type="entry name" value="WH_DNA-bd_sf"/>
</dbReference>
<evidence type="ECO:0000256" key="1">
    <source>
        <dbReference type="ARBA" id="ARBA00009437"/>
    </source>
</evidence>
<comment type="caution">
    <text evidence="6">The sequence shown here is derived from an EMBL/GenBank/DDBJ whole genome shotgun (WGS) entry which is preliminary data.</text>
</comment>
<dbReference type="InterPro" id="IPR005119">
    <property type="entry name" value="LysR_subst-bd"/>
</dbReference>
<dbReference type="Gene3D" id="1.10.10.10">
    <property type="entry name" value="Winged helix-like DNA-binding domain superfamily/Winged helix DNA-binding domain"/>
    <property type="match status" value="1"/>
</dbReference>
<dbReference type="OrthoDB" id="9803735at2"/>
<dbReference type="CDD" id="cd05466">
    <property type="entry name" value="PBP2_LTTR_substrate"/>
    <property type="match status" value="1"/>
</dbReference>
<organism evidence="6 7">
    <name type="scientific">Mesobacillus subterraneus</name>
    <dbReference type="NCBI Taxonomy" id="285983"/>
    <lineage>
        <taxon>Bacteria</taxon>
        <taxon>Bacillati</taxon>
        <taxon>Bacillota</taxon>
        <taxon>Bacilli</taxon>
        <taxon>Bacillales</taxon>
        <taxon>Bacillaceae</taxon>
        <taxon>Mesobacillus</taxon>
    </lineage>
</organism>
<evidence type="ECO:0000256" key="3">
    <source>
        <dbReference type="ARBA" id="ARBA00023125"/>
    </source>
</evidence>
<dbReference type="GO" id="GO:0000976">
    <property type="term" value="F:transcription cis-regulatory region binding"/>
    <property type="evidence" value="ECO:0007669"/>
    <property type="project" value="TreeGrafter"/>
</dbReference>
<keyword evidence="3" id="KW-0238">DNA-binding</keyword>
<sequence length="305" mass="35150">MEIRYLQTFKAIVDLGSFTKAAEFLGYAQSTITFHIKSIEDELGRPVFDRIGKKVFLTETGHLLMPHVIKMLCIYKDLKDVTMTCEDMKGELVISAPEALLIYRLPAVIKEFKETYPNIDLKLKHLDPSRLKMDLSQGDVDLAFIVDEERKEEGIYFEKLVKEPMMFISHDYIPLYEKGSLKDKVPLFTEKGCGYRTLFEKLIEQNISHKDSVVNKGMEFWSIEALKECVVCGLGIGVLPYIVVKREMNQSNLFAQEIKESTLSTYLAYHNEKWVSPSLNAFLNTIRKYAGEWEKETFNISKVIS</sequence>
<dbReference type="Proteomes" id="UP000032512">
    <property type="component" value="Unassembled WGS sequence"/>
</dbReference>
<dbReference type="PANTHER" id="PTHR30126:SF100">
    <property type="entry name" value="LYSR-FAMILY TRANSCRIPTIONAL REGULATOR"/>
    <property type="match status" value="1"/>
</dbReference>
<dbReference type="PROSITE" id="PS50931">
    <property type="entry name" value="HTH_LYSR"/>
    <property type="match status" value="1"/>
</dbReference>